<dbReference type="Proteomes" id="UP000761534">
    <property type="component" value="Unassembled WGS sequence"/>
</dbReference>
<dbReference type="FunFam" id="2.40.160.120:FF:000010">
    <property type="entry name" value="Oxysterol-binding protein homolog 4"/>
    <property type="match status" value="1"/>
</dbReference>
<dbReference type="GO" id="GO:0008142">
    <property type="term" value="F:oxysterol binding"/>
    <property type="evidence" value="ECO:0007669"/>
    <property type="project" value="TreeGrafter"/>
</dbReference>
<dbReference type="GO" id="GO:0005829">
    <property type="term" value="C:cytosol"/>
    <property type="evidence" value="ECO:0007669"/>
    <property type="project" value="TreeGrafter"/>
</dbReference>
<protein>
    <recommendedName>
        <fullName evidence="7">Oxysterol-binding protein</fullName>
    </recommendedName>
</protein>
<evidence type="ECO:0000256" key="4">
    <source>
        <dbReference type="SAM" id="MobiDB-lite"/>
    </source>
</evidence>
<evidence type="ECO:0000256" key="3">
    <source>
        <dbReference type="SAM" id="Coils"/>
    </source>
</evidence>
<dbReference type="VEuPathDB" id="FungiDB:TRICI_004151"/>
<dbReference type="AlphaFoldDB" id="A0A642V7Z1"/>
<proteinExistence type="inferred from homology"/>
<keyword evidence="6" id="KW-1185">Reference proteome</keyword>
<evidence type="ECO:0008006" key="7">
    <source>
        <dbReference type="Google" id="ProtNLM"/>
    </source>
</evidence>
<gene>
    <name evidence="5" type="ORF">TRICI_004151</name>
</gene>
<dbReference type="InterPro" id="IPR000648">
    <property type="entry name" value="Oxysterol-bd"/>
</dbReference>
<dbReference type="Pfam" id="PF01237">
    <property type="entry name" value="Oxysterol_BP"/>
    <property type="match status" value="1"/>
</dbReference>
<sequence length="402" mass="45108">MAEEEVPKNASHASSLTSFMKSLASFNGDLASITAPPFIVSSQSLVEFSQYWLASRELFLAAAKEQDPEQRMVKVLRWFIGTLRGQYCSRNEKLGSEKKPLNPFLGEVFTGKWANGDDEITLVSEQVSHHPPVTAYSLWNDAEKVSVQGYNCIKASLSTTMISVKQYGHALYELKAFEETYLVTLPGLHIEGIIWGAPYVELDGKSYIQSSTGYKASIEYSGKGYFSGKKNSFKAKIVKNDEPKKALYSISGQWSGESKIKNETSGSEEQFLDATKLGADELQVKPESEQHEMESRKAWSKVADAVLEADYDKIHQEKSKIENQQRELRKQEEEKGETWKRRWFTEVLVKDEPLYMDLCDKAGVVAGPSHSSSSSSTNGADPAKDKNWRFVRQQYDAGDIKA</sequence>
<evidence type="ECO:0000256" key="2">
    <source>
        <dbReference type="RuleBase" id="RU003844"/>
    </source>
</evidence>
<dbReference type="PANTHER" id="PTHR10972:SF184">
    <property type="entry name" value="OXYSTEROL-BINDING PROTEIN HOMOLOG 4-RELATED"/>
    <property type="match status" value="1"/>
</dbReference>
<dbReference type="Gene3D" id="3.30.70.3490">
    <property type="match status" value="1"/>
</dbReference>
<keyword evidence="3" id="KW-0175">Coiled coil</keyword>
<dbReference type="SUPFAM" id="SSF144000">
    <property type="entry name" value="Oxysterol-binding protein-like"/>
    <property type="match status" value="1"/>
</dbReference>
<dbReference type="InterPro" id="IPR018494">
    <property type="entry name" value="Oxysterol-bd_CS"/>
</dbReference>
<dbReference type="InterPro" id="IPR037239">
    <property type="entry name" value="OSBP_sf"/>
</dbReference>
<dbReference type="PANTHER" id="PTHR10972">
    <property type="entry name" value="OXYSTEROL-BINDING PROTEIN-RELATED"/>
    <property type="match status" value="1"/>
</dbReference>
<dbReference type="PROSITE" id="PS01013">
    <property type="entry name" value="OSBP"/>
    <property type="match status" value="1"/>
</dbReference>
<feature type="coiled-coil region" evidence="3">
    <location>
        <begin position="307"/>
        <end position="334"/>
    </location>
</feature>
<dbReference type="GO" id="GO:0016020">
    <property type="term" value="C:membrane"/>
    <property type="evidence" value="ECO:0007669"/>
    <property type="project" value="TreeGrafter"/>
</dbReference>
<comment type="similarity">
    <text evidence="1 2">Belongs to the OSBP family.</text>
</comment>
<reference evidence="5" key="1">
    <citation type="journal article" date="2019" name="G3 (Bethesda)">
        <title>Genome Assemblies of Two Rare Opportunistic Yeast Pathogens: Diutina rugosa (syn. Candida rugosa) and Trichomonascus ciferrii (syn. Candida ciferrii).</title>
        <authorList>
            <person name="Mixao V."/>
            <person name="Saus E."/>
            <person name="Hansen A.P."/>
            <person name="Lass-Florl C."/>
            <person name="Gabaldon T."/>
        </authorList>
    </citation>
    <scope>NUCLEOTIDE SEQUENCE</scope>
    <source>
        <strain evidence="5">CBS 4856</strain>
    </source>
</reference>
<name>A0A642V7Z1_9ASCO</name>
<accession>A0A642V7Z1</accession>
<dbReference type="GO" id="GO:0120009">
    <property type="term" value="P:intermembrane lipid transfer"/>
    <property type="evidence" value="ECO:0007669"/>
    <property type="project" value="UniProtKB-ARBA"/>
</dbReference>
<dbReference type="Gene3D" id="1.10.287.2720">
    <property type="match status" value="1"/>
</dbReference>
<dbReference type="Gene3D" id="2.40.160.120">
    <property type="match status" value="1"/>
</dbReference>
<evidence type="ECO:0000313" key="6">
    <source>
        <dbReference type="Proteomes" id="UP000761534"/>
    </source>
</evidence>
<evidence type="ECO:0000256" key="1">
    <source>
        <dbReference type="ARBA" id="ARBA00008842"/>
    </source>
</evidence>
<comment type="caution">
    <text evidence="5">The sequence shown here is derived from an EMBL/GenBank/DDBJ whole genome shotgun (WGS) entry which is preliminary data.</text>
</comment>
<dbReference type="Gene3D" id="6.10.250.1430">
    <property type="match status" value="1"/>
</dbReference>
<organism evidence="5 6">
    <name type="scientific">Trichomonascus ciferrii</name>
    <dbReference type="NCBI Taxonomy" id="44093"/>
    <lineage>
        <taxon>Eukaryota</taxon>
        <taxon>Fungi</taxon>
        <taxon>Dikarya</taxon>
        <taxon>Ascomycota</taxon>
        <taxon>Saccharomycotina</taxon>
        <taxon>Dipodascomycetes</taxon>
        <taxon>Dipodascales</taxon>
        <taxon>Trichomonascaceae</taxon>
        <taxon>Trichomonascus</taxon>
        <taxon>Trichomonascus ciferrii complex</taxon>
    </lineage>
</organism>
<evidence type="ECO:0000313" key="5">
    <source>
        <dbReference type="EMBL" id="KAA8910353.1"/>
    </source>
</evidence>
<feature type="region of interest" description="Disordered" evidence="4">
    <location>
        <begin position="365"/>
        <end position="388"/>
    </location>
</feature>
<dbReference type="OrthoDB" id="14833at2759"/>
<dbReference type="EMBL" id="SWFS01000317">
    <property type="protein sequence ID" value="KAA8910353.1"/>
    <property type="molecule type" value="Genomic_DNA"/>
</dbReference>